<sequence length="248" mass="27949">MNRKRRHPAINVALKLLYTYRWTIGIYWLVFLCIYVAIGVILRSPTVGAEMDAQGIWEGASTSPKVFLLVIGILMTPLSLASFVSNGVTRRHFIWGVSGLLVVYSAISAIIMVIGYPIEQWIYDKYDWPLELSNPHLFKDASQFGLIFVEYFFLFIAFFGSGWLIGSCFYRFNWKLAVVLILVAILPAMAMETVISADWIGSILQKAYDIERASLAAVIPLALCIVALVFVSVFLLLRKVPVKRKVLS</sequence>
<evidence type="ECO:0000313" key="3">
    <source>
        <dbReference type="Proteomes" id="UP001229346"/>
    </source>
</evidence>
<accession>A0ABT9UAM3</accession>
<reference evidence="2 3" key="1">
    <citation type="submission" date="2023-07" db="EMBL/GenBank/DDBJ databases">
        <title>Sorghum-associated microbial communities from plants grown in Nebraska, USA.</title>
        <authorList>
            <person name="Schachtman D."/>
        </authorList>
    </citation>
    <scope>NUCLEOTIDE SEQUENCE [LARGE SCALE GENOMIC DNA]</scope>
    <source>
        <strain evidence="2 3">CC482</strain>
    </source>
</reference>
<keyword evidence="1" id="KW-0472">Membrane</keyword>
<evidence type="ECO:0000313" key="2">
    <source>
        <dbReference type="EMBL" id="MDQ0115765.1"/>
    </source>
</evidence>
<keyword evidence="1" id="KW-1133">Transmembrane helix</keyword>
<feature type="transmembrane region" description="Helical" evidence="1">
    <location>
        <begin position="20"/>
        <end position="42"/>
    </location>
</feature>
<proteinExistence type="predicted"/>
<dbReference type="EMBL" id="JAUSSU010000012">
    <property type="protein sequence ID" value="MDQ0115765.1"/>
    <property type="molecule type" value="Genomic_DNA"/>
</dbReference>
<evidence type="ECO:0000256" key="1">
    <source>
        <dbReference type="SAM" id="Phobius"/>
    </source>
</evidence>
<protein>
    <submittedName>
        <fullName evidence="2">Uncharacterized protein</fullName>
    </submittedName>
</protein>
<feature type="transmembrane region" description="Helical" evidence="1">
    <location>
        <begin position="66"/>
        <end position="86"/>
    </location>
</feature>
<keyword evidence="1" id="KW-0812">Transmembrane</keyword>
<feature type="transmembrane region" description="Helical" evidence="1">
    <location>
        <begin position="93"/>
        <end position="118"/>
    </location>
</feature>
<feature type="transmembrane region" description="Helical" evidence="1">
    <location>
        <begin position="215"/>
        <end position="237"/>
    </location>
</feature>
<keyword evidence="3" id="KW-1185">Reference proteome</keyword>
<name>A0ABT9UAM3_PAEHA</name>
<gene>
    <name evidence="2" type="ORF">J2T15_005232</name>
</gene>
<organism evidence="2 3">
    <name type="scientific">Paenibacillus harenae</name>
    <dbReference type="NCBI Taxonomy" id="306543"/>
    <lineage>
        <taxon>Bacteria</taxon>
        <taxon>Bacillati</taxon>
        <taxon>Bacillota</taxon>
        <taxon>Bacilli</taxon>
        <taxon>Bacillales</taxon>
        <taxon>Paenibacillaceae</taxon>
        <taxon>Paenibacillus</taxon>
    </lineage>
</organism>
<feature type="transmembrane region" description="Helical" evidence="1">
    <location>
        <begin position="144"/>
        <end position="164"/>
    </location>
</feature>
<dbReference type="Proteomes" id="UP001229346">
    <property type="component" value="Unassembled WGS sequence"/>
</dbReference>
<comment type="caution">
    <text evidence="2">The sequence shown here is derived from an EMBL/GenBank/DDBJ whole genome shotgun (WGS) entry which is preliminary data.</text>
</comment>
<feature type="transmembrane region" description="Helical" evidence="1">
    <location>
        <begin position="176"/>
        <end position="195"/>
    </location>
</feature>
<dbReference type="RefSeq" id="WP_307207689.1">
    <property type="nucleotide sequence ID" value="NZ_JAUSSU010000012.1"/>
</dbReference>